<evidence type="ECO:0000313" key="2">
    <source>
        <dbReference type="EMBL" id="CAG6457634.1"/>
    </source>
</evidence>
<evidence type="ECO:0000256" key="1">
    <source>
        <dbReference type="SAM" id="MobiDB-lite"/>
    </source>
</evidence>
<dbReference type="AlphaFoldDB" id="A0A8D8F5G3"/>
<feature type="compositionally biased region" description="Low complexity" evidence="1">
    <location>
        <begin position="218"/>
        <end position="227"/>
    </location>
</feature>
<feature type="region of interest" description="Disordered" evidence="1">
    <location>
        <begin position="18"/>
        <end position="241"/>
    </location>
</feature>
<feature type="compositionally biased region" description="Low complexity" evidence="1">
    <location>
        <begin position="115"/>
        <end position="128"/>
    </location>
</feature>
<name>A0A8D8F5G3_CULPI</name>
<feature type="compositionally biased region" description="Basic and acidic residues" evidence="1">
    <location>
        <begin position="232"/>
        <end position="241"/>
    </location>
</feature>
<organism evidence="2">
    <name type="scientific">Culex pipiens</name>
    <name type="common">House mosquito</name>
    <dbReference type="NCBI Taxonomy" id="7175"/>
    <lineage>
        <taxon>Eukaryota</taxon>
        <taxon>Metazoa</taxon>
        <taxon>Ecdysozoa</taxon>
        <taxon>Arthropoda</taxon>
        <taxon>Hexapoda</taxon>
        <taxon>Insecta</taxon>
        <taxon>Pterygota</taxon>
        <taxon>Neoptera</taxon>
        <taxon>Endopterygota</taxon>
        <taxon>Diptera</taxon>
        <taxon>Nematocera</taxon>
        <taxon>Culicoidea</taxon>
        <taxon>Culicidae</taxon>
        <taxon>Culicinae</taxon>
        <taxon>Culicini</taxon>
        <taxon>Culex</taxon>
        <taxon>Culex</taxon>
    </lineage>
</organism>
<sequence length="241" mass="27004">MHLLANIDGRKAVQCHHARHWNHRHARFPRHRRSAKLRPGRVHPHASRRNHPRQPRRNLPRKPLPQHRPCPTTASTEHGPTHGPKQGTTSHPPPQHPRPPRTSRSPKIRNSTHLNRTNPRPNNRRNPPSHFPIAPNPSQRHPQTPLNPNRPHPPINHPTHHRGGQARPPAAVPGERTVCPGVAPRHLRADPLAGEPHRAGRTVQAVSGGERQNWPQSRRAAGAPAALRAHRVWRDGGTDAG</sequence>
<feature type="compositionally biased region" description="Basic residues" evidence="1">
    <location>
        <begin position="18"/>
        <end position="60"/>
    </location>
</feature>
<dbReference type="EMBL" id="HBUE01033047">
    <property type="protein sequence ID" value="CAG6457634.1"/>
    <property type="molecule type" value="Transcribed_RNA"/>
</dbReference>
<feature type="compositionally biased region" description="Basic residues" evidence="1">
    <location>
        <begin position="98"/>
        <end position="107"/>
    </location>
</feature>
<accession>A0A8D8F5G3</accession>
<proteinExistence type="predicted"/>
<protein>
    <submittedName>
        <fullName evidence="2">(northern house mosquito) hypothetical protein</fullName>
    </submittedName>
</protein>
<reference evidence="2" key="1">
    <citation type="submission" date="2021-05" db="EMBL/GenBank/DDBJ databases">
        <authorList>
            <person name="Alioto T."/>
            <person name="Alioto T."/>
            <person name="Gomez Garrido J."/>
        </authorList>
    </citation>
    <scope>NUCLEOTIDE SEQUENCE</scope>
</reference>